<accession>A0A9E7ZYW5</accession>
<keyword evidence="1" id="KW-1133">Transmembrane helix</keyword>
<proteinExistence type="predicted"/>
<keyword evidence="1" id="KW-0812">Transmembrane</keyword>
<protein>
    <submittedName>
        <fullName evidence="2">Uncharacterized protein</fullName>
    </submittedName>
</protein>
<dbReference type="EMBL" id="CP102774">
    <property type="protein sequence ID" value="UZF88927.1"/>
    <property type="molecule type" value="Genomic_DNA"/>
</dbReference>
<reference evidence="2" key="1">
    <citation type="submission" date="2022-08" db="EMBL/GenBank/DDBJ databases">
        <title>Complete Genome Sequences of 2 Bosea sp. soil isolates.</title>
        <authorList>
            <person name="Alvarez Arevalo M."/>
            <person name="Sterndorff E.B."/>
            <person name="Faurdal D."/>
            <person name="Joergensen T.S."/>
            <person name="Weber T."/>
        </authorList>
    </citation>
    <scope>NUCLEOTIDE SEQUENCE</scope>
    <source>
        <strain evidence="2">NBC_00436</strain>
    </source>
</reference>
<evidence type="ECO:0000256" key="1">
    <source>
        <dbReference type="SAM" id="Phobius"/>
    </source>
</evidence>
<evidence type="ECO:0000313" key="2">
    <source>
        <dbReference type="EMBL" id="UZF88927.1"/>
    </source>
</evidence>
<organism evidence="2">
    <name type="scientific">Bosea sp. NBC_00436</name>
    <dbReference type="NCBI Taxonomy" id="2969620"/>
    <lineage>
        <taxon>Bacteria</taxon>
        <taxon>Pseudomonadati</taxon>
        <taxon>Pseudomonadota</taxon>
        <taxon>Alphaproteobacteria</taxon>
        <taxon>Hyphomicrobiales</taxon>
        <taxon>Boseaceae</taxon>
        <taxon>Bosea</taxon>
    </lineage>
</organism>
<keyword evidence="1" id="KW-0472">Membrane</keyword>
<feature type="transmembrane region" description="Helical" evidence="1">
    <location>
        <begin position="95"/>
        <end position="115"/>
    </location>
</feature>
<dbReference type="AlphaFoldDB" id="A0A9E7ZYW5"/>
<gene>
    <name evidence="2" type="ORF">NWE54_09140</name>
</gene>
<sequence length="150" mass="16119">MAEKRLHGSGSMQRHGEMMRKGWLSWLGYCVLIAALPLAMLGAVSEANEYRAMGVDALDCDGPLGVFLFAVPAILIYGAGAILNARRFRRRRSAVVACLCGLICAPLAINIAAALHESNRPDVRDGCRSATAQSVAPSVSRFRRYPVAST</sequence>
<feature type="transmembrane region" description="Helical" evidence="1">
    <location>
        <begin position="21"/>
        <end position="44"/>
    </location>
</feature>
<name>A0A9E7ZYW5_9HYPH</name>
<feature type="transmembrane region" description="Helical" evidence="1">
    <location>
        <begin position="64"/>
        <end position="83"/>
    </location>
</feature>